<feature type="region of interest" description="Disordered" evidence="1">
    <location>
        <begin position="1"/>
        <end position="21"/>
    </location>
</feature>
<proteinExistence type="predicted"/>
<accession>A0A0A9DZU4</accession>
<reference evidence="2" key="1">
    <citation type="submission" date="2014-09" db="EMBL/GenBank/DDBJ databases">
        <authorList>
            <person name="Magalhaes I.L.F."/>
            <person name="Oliveira U."/>
            <person name="Santos F.R."/>
            <person name="Vidigal T.H.D.A."/>
            <person name="Brescovit A.D."/>
            <person name="Santos A.J."/>
        </authorList>
    </citation>
    <scope>NUCLEOTIDE SEQUENCE</scope>
    <source>
        <tissue evidence="2">Shoot tissue taken approximately 20 cm above the soil surface</tissue>
    </source>
</reference>
<feature type="compositionally biased region" description="Polar residues" evidence="1">
    <location>
        <begin position="1"/>
        <end position="17"/>
    </location>
</feature>
<evidence type="ECO:0000313" key="2">
    <source>
        <dbReference type="EMBL" id="JAD89257.1"/>
    </source>
</evidence>
<dbReference type="AlphaFoldDB" id="A0A0A9DZU4"/>
<protein>
    <submittedName>
        <fullName evidence="2">Uncharacterized protein</fullName>
    </submittedName>
</protein>
<feature type="compositionally biased region" description="Polar residues" evidence="1">
    <location>
        <begin position="42"/>
        <end position="57"/>
    </location>
</feature>
<sequence length="73" mass="8255">MIPSHFYTSGPLSSSRPKWNGSVPENFWNELVQHLREYSFTGTTPSPLLIQPNTVTTGMEPFHPTSFHQPNTP</sequence>
<evidence type="ECO:0000256" key="1">
    <source>
        <dbReference type="SAM" id="MobiDB-lite"/>
    </source>
</evidence>
<name>A0A0A9DZU4_ARUDO</name>
<organism evidence="2">
    <name type="scientific">Arundo donax</name>
    <name type="common">Giant reed</name>
    <name type="synonym">Donax arundinaceus</name>
    <dbReference type="NCBI Taxonomy" id="35708"/>
    <lineage>
        <taxon>Eukaryota</taxon>
        <taxon>Viridiplantae</taxon>
        <taxon>Streptophyta</taxon>
        <taxon>Embryophyta</taxon>
        <taxon>Tracheophyta</taxon>
        <taxon>Spermatophyta</taxon>
        <taxon>Magnoliopsida</taxon>
        <taxon>Liliopsida</taxon>
        <taxon>Poales</taxon>
        <taxon>Poaceae</taxon>
        <taxon>PACMAD clade</taxon>
        <taxon>Arundinoideae</taxon>
        <taxon>Arundineae</taxon>
        <taxon>Arundo</taxon>
    </lineage>
</organism>
<reference evidence="2" key="2">
    <citation type="journal article" date="2015" name="Data Brief">
        <title>Shoot transcriptome of the giant reed, Arundo donax.</title>
        <authorList>
            <person name="Barrero R.A."/>
            <person name="Guerrero F.D."/>
            <person name="Moolhuijzen P."/>
            <person name="Goolsby J.A."/>
            <person name="Tidwell J."/>
            <person name="Bellgard S.E."/>
            <person name="Bellgard M.I."/>
        </authorList>
    </citation>
    <scope>NUCLEOTIDE SEQUENCE</scope>
    <source>
        <tissue evidence="2">Shoot tissue taken approximately 20 cm above the soil surface</tissue>
    </source>
</reference>
<dbReference type="EMBL" id="GBRH01208638">
    <property type="protein sequence ID" value="JAD89257.1"/>
    <property type="molecule type" value="Transcribed_RNA"/>
</dbReference>
<feature type="region of interest" description="Disordered" evidence="1">
    <location>
        <begin position="42"/>
        <end position="73"/>
    </location>
</feature>